<name>A0ABW7TIF5_9NOCA</name>
<comment type="caution">
    <text evidence="1">The sequence shown here is derived from an EMBL/GenBank/DDBJ whole genome shotgun (WGS) entry which is preliminary data.</text>
</comment>
<keyword evidence="2" id="KW-1185">Reference proteome</keyword>
<evidence type="ECO:0000313" key="2">
    <source>
        <dbReference type="Proteomes" id="UP001611263"/>
    </source>
</evidence>
<gene>
    <name evidence="1" type="ORF">ACH4WX_08810</name>
</gene>
<dbReference type="EMBL" id="JBIRUQ010000002">
    <property type="protein sequence ID" value="MFI1460812.1"/>
    <property type="molecule type" value="Genomic_DNA"/>
</dbReference>
<sequence length="103" mass="11107">MPVIFTRETVMWADPLRVAAFGGAEGGSPCGHGAKFLLPVQLLLEMPGPMALALAGVPLKPPEGPWPDWARTDHPTDWPALIDADPDHLMWDQGILEANGCQQ</sequence>
<dbReference type="GeneID" id="93503948"/>
<dbReference type="Proteomes" id="UP001611263">
    <property type="component" value="Unassembled WGS sequence"/>
</dbReference>
<dbReference type="RefSeq" id="WP_033245908.1">
    <property type="nucleotide sequence ID" value="NZ_JBIRUQ010000002.1"/>
</dbReference>
<proteinExistence type="predicted"/>
<reference evidence="1 2" key="1">
    <citation type="submission" date="2024-10" db="EMBL/GenBank/DDBJ databases">
        <title>The Natural Products Discovery Center: Release of the First 8490 Sequenced Strains for Exploring Actinobacteria Biosynthetic Diversity.</title>
        <authorList>
            <person name="Kalkreuter E."/>
            <person name="Kautsar S.A."/>
            <person name="Yang D."/>
            <person name="Bader C.D."/>
            <person name="Teijaro C.N."/>
            <person name="Fluegel L."/>
            <person name="Davis C.M."/>
            <person name="Simpson J.R."/>
            <person name="Lauterbach L."/>
            <person name="Steele A.D."/>
            <person name="Gui C."/>
            <person name="Meng S."/>
            <person name="Li G."/>
            <person name="Viehrig K."/>
            <person name="Ye F."/>
            <person name="Su P."/>
            <person name="Kiefer A.F."/>
            <person name="Nichols A."/>
            <person name="Cepeda A.J."/>
            <person name="Yan W."/>
            <person name="Fan B."/>
            <person name="Jiang Y."/>
            <person name="Adhikari A."/>
            <person name="Zheng C.-J."/>
            <person name="Schuster L."/>
            <person name="Cowan T.M."/>
            <person name="Smanski M.J."/>
            <person name="Chevrette M.G."/>
            <person name="De Carvalho L.P.S."/>
            <person name="Shen B."/>
        </authorList>
    </citation>
    <scope>NUCLEOTIDE SEQUENCE [LARGE SCALE GENOMIC DNA]</scope>
    <source>
        <strain evidence="1 2">NPDC020568</strain>
    </source>
</reference>
<evidence type="ECO:0000313" key="1">
    <source>
        <dbReference type="EMBL" id="MFI1460812.1"/>
    </source>
</evidence>
<organism evidence="1 2">
    <name type="scientific">Nocardia carnea</name>
    <dbReference type="NCBI Taxonomy" id="37328"/>
    <lineage>
        <taxon>Bacteria</taxon>
        <taxon>Bacillati</taxon>
        <taxon>Actinomycetota</taxon>
        <taxon>Actinomycetes</taxon>
        <taxon>Mycobacteriales</taxon>
        <taxon>Nocardiaceae</taxon>
        <taxon>Nocardia</taxon>
    </lineage>
</organism>
<accession>A0ABW7TIF5</accession>
<protein>
    <submittedName>
        <fullName evidence="1">Uncharacterized protein</fullName>
    </submittedName>
</protein>